<gene>
    <name evidence="1" type="ORF">I5L79_22940</name>
</gene>
<organism evidence="1 2">
    <name type="scientific">Hymenobacter guriensis</name>
    <dbReference type="NCBI Taxonomy" id="2793065"/>
    <lineage>
        <taxon>Bacteria</taxon>
        <taxon>Pseudomonadati</taxon>
        <taxon>Bacteroidota</taxon>
        <taxon>Cytophagia</taxon>
        <taxon>Cytophagales</taxon>
        <taxon>Hymenobacteraceae</taxon>
        <taxon>Hymenobacter</taxon>
    </lineage>
</organism>
<comment type="caution">
    <text evidence="1">The sequence shown here is derived from an EMBL/GenBank/DDBJ whole genome shotgun (WGS) entry which is preliminary data.</text>
</comment>
<reference evidence="1 2" key="1">
    <citation type="submission" date="2020-11" db="EMBL/GenBank/DDBJ databases">
        <title>Hymenobacter sp.</title>
        <authorList>
            <person name="Kim M.K."/>
        </authorList>
    </citation>
    <scope>NUCLEOTIDE SEQUENCE [LARGE SCALE GENOMIC DNA]</scope>
    <source>
        <strain evidence="1 2">BT594</strain>
    </source>
</reference>
<dbReference type="EMBL" id="JADWYK010000027">
    <property type="protein sequence ID" value="MBG8556421.1"/>
    <property type="molecule type" value="Genomic_DNA"/>
</dbReference>
<protein>
    <submittedName>
        <fullName evidence="1">Uncharacterized protein</fullName>
    </submittedName>
</protein>
<accession>A0ABS0L8G5</accession>
<name>A0ABS0L8G5_9BACT</name>
<dbReference type="RefSeq" id="WP_196957439.1">
    <property type="nucleotide sequence ID" value="NZ_JADWYK010000027.1"/>
</dbReference>
<keyword evidence="2" id="KW-1185">Reference proteome</keyword>
<dbReference type="Proteomes" id="UP000601099">
    <property type="component" value="Unassembled WGS sequence"/>
</dbReference>
<evidence type="ECO:0000313" key="2">
    <source>
        <dbReference type="Proteomes" id="UP000601099"/>
    </source>
</evidence>
<proteinExistence type="predicted"/>
<sequence>MTDTYLRSLGFVPTEPARTAMTPPFHLAWRYQQEKLAQDGTPLFIEHPFGVASCRLSALAAPLDQQDVVATVSLHDRPALEAAIKSFFDAHGGVGQPIPAFVPHTFRPYRRGE</sequence>
<evidence type="ECO:0000313" key="1">
    <source>
        <dbReference type="EMBL" id="MBG8556421.1"/>
    </source>
</evidence>